<dbReference type="Proteomes" id="UP000829069">
    <property type="component" value="Chromosome"/>
</dbReference>
<keyword evidence="2" id="KW-1185">Reference proteome</keyword>
<accession>A0ABY3W363</accession>
<sequence length="147" mass="15840">MIANDSSRAHAGEYDFGGSGGALPDPWCSACNSDEYLVFDDVTLLPPGPGAPALPRWDVSYWCSHCEGYYGHQTFKVPASETGTVGIDFGAEGYMHCGEPMQPVERVDQAILDPVDASSPETGPLPTVRVNVEILRCRCGFKMEVPV</sequence>
<organism evidence="1 2">
    <name type="scientific">Arthrobacter sulfonylureivorans</name>
    <dbReference type="NCBI Taxonomy" id="2486855"/>
    <lineage>
        <taxon>Bacteria</taxon>
        <taxon>Bacillati</taxon>
        <taxon>Actinomycetota</taxon>
        <taxon>Actinomycetes</taxon>
        <taxon>Micrococcales</taxon>
        <taxon>Micrococcaceae</taxon>
        <taxon>Arthrobacter</taxon>
    </lineage>
</organism>
<dbReference type="RefSeq" id="WP_127514575.1">
    <property type="nucleotide sequence ID" value="NZ_CP093326.1"/>
</dbReference>
<reference evidence="1 2" key="1">
    <citation type="submission" date="2022-03" db="EMBL/GenBank/DDBJ databases">
        <title>Isotopic signatures of nitrous oxide derived from detoxification processes.</title>
        <authorList>
            <person name="Behrendt U."/>
            <person name="Buchen C."/>
            <person name="Well R."/>
            <person name="Ulrich A."/>
            <person name="Rohe L."/>
            <person name="Kolb S."/>
            <person name="Schloter M."/>
            <person name="Horn M.A."/>
            <person name="Augustin J."/>
        </authorList>
    </citation>
    <scope>NUCLEOTIDE SEQUENCE [LARGE SCALE GENOMIC DNA]</scope>
    <source>
        <strain evidence="1 2">S4-C24</strain>
    </source>
</reference>
<proteinExistence type="predicted"/>
<protein>
    <submittedName>
        <fullName evidence="1">Uncharacterized protein</fullName>
    </submittedName>
</protein>
<dbReference type="EMBL" id="CP093326">
    <property type="protein sequence ID" value="UNK44535.1"/>
    <property type="molecule type" value="Genomic_DNA"/>
</dbReference>
<evidence type="ECO:0000313" key="1">
    <source>
        <dbReference type="EMBL" id="UNK44535.1"/>
    </source>
</evidence>
<name>A0ABY3W363_9MICC</name>
<gene>
    <name evidence="1" type="ORF">MNQ99_11055</name>
</gene>
<evidence type="ECO:0000313" key="2">
    <source>
        <dbReference type="Proteomes" id="UP000829069"/>
    </source>
</evidence>